<dbReference type="InterPro" id="IPR027417">
    <property type="entry name" value="P-loop_NTPase"/>
</dbReference>
<dbReference type="OrthoDB" id="8215052at2"/>
<name>S9S8D1_MAGFU</name>
<accession>S9S8D1</accession>
<evidence type="ECO:0000313" key="3">
    <source>
        <dbReference type="EMBL" id="EPY00934.1"/>
    </source>
</evidence>
<sequence>MTEPIDLAKAKQQRKGGRGGSGVRRPGDPLEERLREISKEFALVLLGGKALILRETVNYRRRPVVEFLSIEAFKAWLDDEQAFDEDARRMVGIGGLWLKSKERRKYAGVEFAPEGMPDEICGNRWFNLWRGYSVSPAPFYPNPADHLKHIPTFADHIARNVAGEKEDIGRWVWGWFADLVQNPESKVGTALVLRGRQGSGKSKPGEVVGSLLGDHYVKVAKSSHLTGQFNSHMFNCLLLQADEGFWAGDKEAEGVLKDLVTGDVHMLERKGVDGVQVRNLIRLYVTSNNTWVVPAGFEERRFAVLDVADGNLQDHSFFARIDEEMDAGGREHLLAYLLRFDLSQVNLRKIPDTEGLWEQKVASMSDFDHWWLGKLRDGRLLPWHDGWESDVPTGPLYDDFRLFVDRIHRGRKMPKEQWAIAVRGKVPRRFRDDQKVRVPLIEKDVWVVDSSGEKVWTRARGWKDFPTLRECRDHFSSMVGRKFDWGDGEGDSPPPAPPPVADDGGCWDLT</sequence>
<protein>
    <recommendedName>
        <fullName evidence="2">NrS-1 polymerase-like helicase domain-containing protein</fullName>
    </recommendedName>
</protein>
<dbReference type="Gene3D" id="3.40.50.300">
    <property type="entry name" value="P-loop containing nucleotide triphosphate hydrolases"/>
    <property type="match status" value="1"/>
</dbReference>
<dbReference type="InterPro" id="IPR045455">
    <property type="entry name" value="NrS-1_pol-like_helicase"/>
</dbReference>
<organism evidence="3 4">
    <name type="scientific">Magnetospirillum fulvum MGU-K5</name>
    <dbReference type="NCBI Taxonomy" id="1316936"/>
    <lineage>
        <taxon>Bacteria</taxon>
        <taxon>Pseudomonadati</taxon>
        <taxon>Pseudomonadota</taxon>
        <taxon>Alphaproteobacteria</taxon>
        <taxon>Rhodospirillales</taxon>
        <taxon>Rhodospirillaceae</taxon>
        <taxon>Magnetospirillum</taxon>
    </lineage>
</organism>
<reference evidence="3 4" key="1">
    <citation type="submission" date="2013-04" db="EMBL/GenBank/DDBJ databases">
        <authorList>
            <person name="Kuznetsov B."/>
            <person name="Ivanovsky R."/>
        </authorList>
    </citation>
    <scope>NUCLEOTIDE SEQUENCE [LARGE SCALE GENOMIC DNA]</scope>
    <source>
        <strain evidence="3 4">MGU-K5</strain>
    </source>
</reference>
<dbReference type="STRING" id="1316936.K678_13658"/>
<dbReference type="AlphaFoldDB" id="S9S8D1"/>
<dbReference type="EMBL" id="AQPH01000060">
    <property type="protein sequence ID" value="EPY00934.1"/>
    <property type="molecule type" value="Genomic_DNA"/>
</dbReference>
<comment type="caution">
    <text evidence="3">The sequence shown here is derived from an EMBL/GenBank/DDBJ whole genome shotgun (WGS) entry which is preliminary data.</text>
</comment>
<dbReference type="RefSeq" id="WP_021133026.1">
    <property type="nucleotide sequence ID" value="NZ_AQPH01000060.1"/>
</dbReference>
<dbReference type="Proteomes" id="UP000015350">
    <property type="component" value="Unassembled WGS sequence"/>
</dbReference>
<evidence type="ECO:0000259" key="2">
    <source>
        <dbReference type="Pfam" id="PF19263"/>
    </source>
</evidence>
<dbReference type="Pfam" id="PF19263">
    <property type="entry name" value="DUF5906"/>
    <property type="match status" value="1"/>
</dbReference>
<feature type="domain" description="NrS-1 polymerase-like helicase" evidence="2">
    <location>
        <begin position="193"/>
        <end position="301"/>
    </location>
</feature>
<dbReference type="SUPFAM" id="SSF52540">
    <property type="entry name" value="P-loop containing nucleoside triphosphate hydrolases"/>
    <property type="match status" value="1"/>
</dbReference>
<evidence type="ECO:0000256" key="1">
    <source>
        <dbReference type="SAM" id="MobiDB-lite"/>
    </source>
</evidence>
<gene>
    <name evidence="3" type="ORF">K678_13658</name>
</gene>
<feature type="region of interest" description="Disordered" evidence="1">
    <location>
        <begin position="485"/>
        <end position="510"/>
    </location>
</feature>
<dbReference type="eggNOG" id="COG3378">
    <property type="taxonomic scope" value="Bacteria"/>
</dbReference>
<proteinExistence type="predicted"/>
<feature type="region of interest" description="Disordered" evidence="1">
    <location>
        <begin position="1"/>
        <end position="29"/>
    </location>
</feature>
<evidence type="ECO:0000313" key="4">
    <source>
        <dbReference type="Proteomes" id="UP000015350"/>
    </source>
</evidence>